<feature type="region of interest" description="Disordered" evidence="1">
    <location>
        <begin position="106"/>
        <end position="125"/>
    </location>
</feature>
<evidence type="ECO:0000256" key="1">
    <source>
        <dbReference type="SAM" id="MobiDB-lite"/>
    </source>
</evidence>
<sequence length="178" mass="20674">MQLGFYHPGKSEKTGMGREFEVTFTNRDNSRPHQLVVELNVWGSGNQTLKRPSHTLHERLRNRALESIWKACHPERPPHTRMSDDATTDADDDTIKRQNFIVEKDGCTSYDSPSHQTPQIRGQHSSPNITLQDILEHGSLYCRELLGRHRHDEPCQPELPYGYVRLQKLLQYSNREQC</sequence>
<dbReference type="AlphaFoldDB" id="A0A7R8V8Q9"/>
<organism evidence="2">
    <name type="scientific">Timema douglasi</name>
    <name type="common">Walking stick</name>
    <dbReference type="NCBI Taxonomy" id="61478"/>
    <lineage>
        <taxon>Eukaryota</taxon>
        <taxon>Metazoa</taxon>
        <taxon>Ecdysozoa</taxon>
        <taxon>Arthropoda</taxon>
        <taxon>Hexapoda</taxon>
        <taxon>Insecta</taxon>
        <taxon>Pterygota</taxon>
        <taxon>Neoptera</taxon>
        <taxon>Polyneoptera</taxon>
        <taxon>Phasmatodea</taxon>
        <taxon>Timematodea</taxon>
        <taxon>Timematoidea</taxon>
        <taxon>Timematidae</taxon>
        <taxon>Timema</taxon>
    </lineage>
</organism>
<reference evidence="2" key="1">
    <citation type="submission" date="2020-11" db="EMBL/GenBank/DDBJ databases">
        <authorList>
            <person name="Tran Van P."/>
        </authorList>
    </citation>
    <scope>NUCLEOTIDE SEQUENCE</scope>
</reference>
<dbReference type="EMBL" id="OA564267">
    <property type="protein sequence ID" value="CAD7193540.1"/>
    <property type="molecule type" value="Genomic_DNA"/>
</dbReference>
<gene>
    <name evidence="2" type="ORF">TDIB3V08_LOCUS4</name>
</gene>
<name>A0A7R8V8Q9_TIMDO</name>
<feature type="compositionally biased region" description="Polar residues" evidence="1">
    <location>
        <begin position="109"/>
        <end position="125"/>
    </location>
</feature>
<evidence type="ECO:0000313" key="2">
    <source>
        <dbReference type="EMBL" id="CAD7193540.1"/>
    </source>
</evidence>
<proteinExistence type="predicted"/>
<accession>A0A7R8V8Q9</accession>
<protein>
    <submittedName>
        <fullName evidence="2">Uncharacterized protein</fullName>
    </submittedName>
</protein>